<proteinExistence type="predicted"/>
<organism evidence="2 3">
    <name type="scientific">Kibdelosporangium persicum</name>
    <dbReference type="NCBI Taxonomy" id="2698649"/>
    <lineage>
        <taxon>Bacteria</taxon>
        <taxon>Bacillati</taxon>
        <taxon>Actinomycetota</taxon>
        <taxon>Actinomycetes</taxon>
        <taxon>Pseudonocardiales</taxon>
        <taxon>Pseudonocardiaceae</taxon>
        <taxon>Kibdelosporangium</taxon>
    </lineage>
</organism>
<comment type="caution">
    <text evidence="2">The sequence shown here is derived from an EMBL/GenBank/DDBJ whole genome shotgun (WGS) entry which is preliminary data.</text>
</comment>
<dbReference type="RefSeq" id="WP_173133951.1">
    <property type="nucleotide sequence ID" value="NZ_CBCSGW010000001.1"/>
</dbReference>
<accession>A0ABX2F7V8</accession>
<evidence type="ECO:0000313" key="3">
    <source>
        <dbReference type="Proteomes" id="UP000763557"/>
    </source>
</evidence>
<keyword evidence="3" id="KW-1185">Reference proteome</keyword>
<feature type="domain" description="Zinc finger CGNR" evidence="1">
    <location>
        <begin position="138"/>
        <end position="179"/>
    </location>
</feature>
<dbReference type="Pfam" id="PF11706">
    <property type="entry name" value="zf-CGNR"/>
    <property type="match status" value="1"/>
</dbReference>
<dbReference type="Gene3D" id="1.10.3300.10">
    <property type="entry name" value="Jann2411-like domain"/>
    <property type="match status" value="1"/>
</dbReference>
<reference evidence="2 3" key="1">
    <citation type="submission" date="2020-01" db="EMBL/GenBank/DDBJ databases">
        <title>Kibdelosporangium persica a novel Actinomycetes from a hot desert in Iran.</title>
        <authorList>
            <person name="Safaei N."/>
            <person name="Zaburannyi N."/>
            <person name="Mueller R."/>
            <person name="Wink J."/>
        </authorList>
    </citation>
    <scope>NUCLEOTIDE SEQUENCE [LARGE SCALE GENOMIC DNA]</scope>
    <source>
        <strain evidence="2 3">4NS15</strain>
    </source>
</reference>
<dbReference type="PANTHER" id="PTHR35525">
    <property type="entry name" value="BLL6575 PROTEIN"/>
    <property type="match status" value="1"/>
</dbReference>
<dbReference type="InterPro" id="IPR023286">
    <property type="entry name" value="ABATE_dom_sf"/>
</dbReference>
<dbReference type="PANTHER" id="PTHR35525:SF3">
    <property type="entry name" value="BLL6575 PROTEIN"/>
    <property type="match status" value="1"/>
</dbReference>
<gene>
    <name evidence="2" type="ORF">GC106_42100</name>
</gene>
<name>A0ABX2F7V8_9PSEU</name>
<dbReference type="Pfam" id="PF07336">
    <property type="entry name" value="ABATE"/>
    <property type="match status" value="1"/>
</dbReference>
<dbReference type="Proteomes" id="UP000763557">
    <property type="component" value="Unassembled WGS sequence"/>
</dbReference>
<evidence type="ECO:0000259" key="1">
    <source>
        <dbReference type="Pfam" id="PF11706"/>
    </source>
</evidence>
<evidence type="ECO:0000313" key="2">
    <source>
        <dbReference type="EMBL" id="NRN66977.1"/>
    </source>
</evidence>
<protein>
    <submittedName>
        <fullName evidence="2">CGNR zinc finger</fullName>
    </submittedName>
</protein>
<dbReference type="InterPro" id="IPR021005">
    <property type="entry name" value="Znf_CGNR"/>
</dbReference>
<dbReference type="EMBL" id="JAAATY010000012">
    <property type="protein sequence ID" value="NRN66977.1"/>
    <property type="molecule type" value="Genomic_DNA"/>
</dbReference>
<dbReference type="InterPro" id="IPR010852">
    <property type="entry name" value="ABATE"/>
</dbReference>
<sequence length="186" mass="20646">MTDSWHGYSLVGGHVALDLVNTLAWRGDPSQTYDRLPAPGFLTLWLGRTGLAQRLDPGPAVIDSLIDLRETVYRLLSSPTTEDVARFAALLASARRLATAAPALPLRWTVPVTTADEIVPALTMAADDLLTSPDAAKVRRCAGPRCGWLFLDRTRNHSRQWCSSQDCGNRERARRHYRKTRAQENP</sequence>
<dbReference type="SUPFAM" id="SSF160904">
    <property type="entry name" value="Jann2411-like"/>
    <property type="match status" value="1"/>
</dbReference>